<reference evidence="2" key="1">
    <citation type="journal article" date="2020" name="Nature">
        <title>Giant virus diversity and host interactions through global metagenomics.</title>
        <authorList>
            <person name="Schulz F."/>
            <person name="Roux S."/>
            <person name="Paez-Espino D."/>
            <person name="Jungbluth S."/>
            <person name="Walsh D.A."/>
            <person name="Denef V.J."/>
            <person name="McMahon K.D."/>
            <person name="Konstantinidis K.T."/>
            <person name="Eloe-Fadrosh E.A."/>
            <person name="Kyrpides N.C."/>
            <person name="Woyke T."/>
        </authorList>
    </citation>
    <scope>NUCLEOTIDE SEQUENCE</scope>
    <source>
        <strain evidence="2">GVMAG-S-3300013014-113</strain>
    </source>
</reference>
<name>A0A6C0KNX5_9ZZZZ</name>
<protein>
    <submittedName>
        <fullName evidence="2">Uncharacterized protein</fullName>
    </submittedName>
</protein>
<sequence length="268" mass="30704">MNCYAGLAKRLIKSCFPQVIPVPQLEPLDAKNIVKQDMTDISINKTCFALSDAHERLFKPKPISDEEAWALAIAWAEAKAKERVAKERKAKEETQTNTDESYDSDDSEFGVPTHPVKKSGLFTHDDEDTVEQLVRSIIARWVTTSKKWHAASTIQAVVRGRVVRSGAYKFFDFTDYYNAYYERKAAEVRQCWWVTTYTLSRTAAAMATLWNVEKRAATIIQTAERGRAVRLTACYAAYDKVVAERRRTAKETRRARKVAFDPTTWYRV</sequence>
<accession>A0A6C0KNX5</accession>
<evidence type="ECO:0000256" key="1">
    <source>
        <dbReference type="SAM" id="MobiDB-lite"/>
    </source>
</evidence>
<proteinExistence type="predicted"/>
<evidence type="ECO:0000313" key="2">
    <source>
        <dbReference type="EMBL" id="QHU19692.1"/>
    </source>
</evidence>
<dbReference type="EMBL" id="MN740954">
    <property type="protein sequence ID" value="QHU19692.1"/>
    <property type="molecule type" value="Genomic_DNA"/>
</dbReference>
<dbReference type="AlphaFoldDB" id="A0A6C0KNX5"/>
<organism evidence="2">
    <name type="scientific">viral metagenome</name>
    <dbReference type="NCBI Taxonomy" id="1070528"/>
    <lineage>
        <taxon>unclassified sequences</taxon>
        <taxon>metagenomes</taxon>
        <taxon>organismal metagenomes</taxon>
    </lineage>
</organism>
<dbReference type="PROSITE" id="PS50096">
    <property type="entry name" value="IQ"/>
    <property type="match status" value="1"/>
</dbReference>
<feature type="region of interest" description="Disordered" evidence="1">
    <location>
        <begin position="86"/>
        <end position="111"/>
    </location>
</feature>